<name>A0A6G1L1J0_9PEZI</name>
<keyword evidence="1" id="KW-1133">Transmembrane helix</keyword>
<keyword evidence="1" id="KW-0472">Membrane</keyword>
<organism evidence="2 3">
    <name type="scientific">Teratosphaeria nubilosa</name>
    <dbReference type="NCBI Taxonomy" id="161662"/>
    <lineage>
        <taxon>Eukaryota</taxon>
        <taxon>Fungi</taxon>
        <taxon>Dikarya</taxon>
        <taxon>Ascomycota</taxon>
        <taxon>Pezizomycotina</taxon>
        <taxon>Dothideomycetes</taxon>
        <taxon>Dothideomycetidae</taxon>
        <taxon>Mycosphaerellales</taxon>
        <taxon>Teratosphaeriaceae</taxon>
        <taxon>Teratosphaeria</taxon>
    </lineage>
</organism>
<reference evidence="2" key="1">
    <citation type="journal article" date="2020" name="Stud. Mycol.">
        <title>101 Dothideomycetes genomes: a test case for predicting lifestyles and emergence of pathogens.</title>
        <authorList>
            <person name="Haridas S."/>
            <person name="Albert R."/>
            <person name="Binder M."/>
            <person name="Bloem J."/>
            <person name="Labutti K."/>
            <person name="Salamov A."/>
            <person name="Andreopoulos B."/>
            <person name="Baker S."/>
            <person name="Barry K."/>
            <person name="Bills G."/>
            <person name="Bluhm B."/>
            <person name="Cannon C."/>
            <person name="Castanera R."/>
            <person name="Culley D."/>
            <person name="Daum C."/>
            <person name="Ezra D."/>
            <person name="Gonzalez J."/>
            <person name="Henrissat B."/>
            <person name="Kuo A."/>
            <person name="Liang C."/>
            <person name="Lipzen A."/>
            <person name="Lutzoni F."/>
            <person name="Magnuson J."/>
            <person name="Mondo S."/>
            <person name="Nolan M."/>
            <person name="Ohm R."/>
            <person name="Pangilinan J."/>
            <person name="Park H.-J."/>
            <person name="Ramirez L."/>
            <person name="Alfaro M."/>
            <person name="Sun H."/>
            <person name="Tritt A."/>
            <person name="Yoshinaga Y."/>
            <person name="Zwiers L.-H."/>
            <person name="Turgeon B."/>
            <person name="Goodwin S."/>
            <person name="Spatafora J."/>
            <person name="Crous P."/>
            <person name="Grigoriev I."/>
        </authorList>
    </citation>
    <scope>NUCLEOTIDE SEQUENCE</scope>
    <source>
        <strain evidence="2">CBS 116005</strain>
    </source>
</reference>
<protein>
    <submittedName>
        <fullName evidence="2">Uncharacterized protein</fullName>
    </submittedName>
</protein>
<keyword evidence="1" id="KW-0812">Transmembrane</keyword>
<feature type="transmembrane region" description="Helical" evidence="1">
    <location>
        <begin position="31"/>
        <end position="52"/>
    </location>
</feature>
<dbReference type="Proteomes" id="UP000799436">
    <property type="component" value="Unassembled WGS sequence"/>
</dbReference>
<keyword evidence="3" id="KW-1185">Reference proteome</keyword>
<dbReference type="AlphaFoldDB" id="A0A6G1L1J0"/>
<evidence type="ECO:0000313" key="3">
    <source>
        <dbReference type="Proteomes" id="UP000799436"/>
    </source>
</evidence>
<gene>
    <name evidence="2" type="ORF">EJ03DRAFT_177855</name>
</gene>
<proteinExistence type="predicted"/>
<evidence type="ECO:0000313" key="2">
    <source>
        <dbReference type="EMBL" id="KAF2766452.1"/>
    </source>
</evidence>
<sequence length="99" mass="11075">MVDLVSLAASQFRFWPFVVFSGGIGFEVREAVVEILCGSIMFLFFWIGLGLVCTRVQERQEMASRSCNGGIGRTIFSRNVGFGAWRSKTEGAAWELETR</sequence>
<dbReference type="EMBL" id="ML995871">
    <property type="protein sequence ID" value="KAF2766452.1"/>
    <property type="molecule type" value="Genomic_DNA"/>
</dbReference>
<accession>A0A6G1L1J0</accession>
<evidence type="ECO:0000256" key="1">
    <source>
        <dbReference type="SAM" id="Phobius"/>
    </source>
</evidence>